<evidence type="ECO:0000256" key="1">
    <source>
        <dbReference type="ARBA" id="ARBA00004123"/>
    </source>
</evidence>
<dbReference type="Pfam" id="PF01194">
    <property type="entry name" value="RNA_pol_N"/>
    <property type="match status" value="1"/>
</dbReference>
<dbReference type="PANTHER" id="PTHR11380:SF16">
    <property type="entry name" value="TRANSCRIPTION INITIATION PROTEIN SPT3 HOMOLOG"/>
    <property type="match status" value="1"/>
</dbReference>
<dbReference type="Proteomes" id="UP001359485">
    <property type="component" value="Unassembled WGS sequence"/>
</dbReference>
<dbReference type="InterPro" id="IPR023580">
    <property type="entry name" value="RNA_pol_su_RPB10"/>
</dbReference>
<comment type="caution">
    <text evidence="6">The sequence shown here is derived from an EMBL/GenBank/DDBJ whole genome shotgun (WGS) entry which is preliminary data.</text>
</comment>
<sequence length="329" mass="38011">MSHGGFSSQDGISYVKEIQLMMHGFGDVPEPLLASAQLIENILLQQMGYLWRSALNVAQMQESNKPTIENFVFLLRKDPIRLKRFIRYLQKKKAGVALKMSLGDEIWPKNVASERLKKCLDFLQLIAPGFDPLEEEPDDVYMQRKIRADLMTRNLNKAKYMEFTKARQASFGHGKFFTSYNGKFREWLGKIDCNSGVTNETCDVMAYFAYEVVGEIVDLAFLVRKDSQSKESWERDWGPTLLSIGRSPANKLMQHQSPISPNEIREAMRRFESMQNVPGFLFVRQMSREKKNFLDALDALGLKRYCCRRMLLGHVDLIEKLLNYAPLEK</sequence>
<dbReference type="InterPro" id="IPR000268">
    <property type="entry name" value="RPABC5/Rpb10"/>
</dbReference>
<organism evidence="6 7">
    <name type="scientific">Polyplax serrata</name>
    <name type="common">Common mouse louse</name>
    <dbReference type="NCBI Taxonomy" id="468196"/>
    <lineage>
        <taxon>Eukaryota</taxon>
        <taxon>Metazoa</taxon>
        <taxon>Ecdysozoa</taxon>
        <taxon>Arthropoda</taxon>
        <taxon>Hexapoda</taxon>
        <taxon>Insecta</taxon>
        <taxon>Pterygota</taxon>
        <taxon>Neoptera</taxon>
        <taxon>Paraneoptera</taxon>
        <taxon>Psocodea</taxon>
        <taxon>Troctomorpha</taxon>
        <taxon>Phthiraptera</taxon>
        <taxon>Anoplura</taxon>
        <taxon>Polyplacidae</taxon>
        <taxon>Polyplax</taxon>
    </lineage>
</organism>
<dbReference type="CDD" id="cd07978">
    <property type="entry name" value="HFD_TAF13"/>
    <property type="match status" value="1"/>
</dbReference>
<dbReference type="Gene3D" id="1.10.10.60">
    <property type="entry name" value="Homeodomain-like"/>
    <property type="match status" value="1"/>
</dbReference>
<evidence type="ECO:0000256" key="4">
    <source>
        <dbReference type="ARBA" id="ARBA00023242"/>
    </source>
</evidence>
<protein>
    <submittedName>
        <fullName evidence="6">Uncharacterized protein</fullName>
    </submittedName>
</protein>
<dbReference type="EMBL" id="JAWJWF010000045">
    <property type="protein sequence ID" value="KAK6627518.1"/>
    <property type="molecule type" value="Genomic_DNA"/>
</dbReference>
<dbReference type="InterPro" id="IPR003195">
    <property type="entry name" value="TFIID_TAF13"/>
</dbReference>
<evidence type="ECO:0000313" key="7">
    <source>
        <dbReference type="Proteomes" id="UP001359485"/>
    </source>
</evidence>
<proteinExistence type="inferred from homology"/>
<evidence type="ECO:0000313" key="6">
    <source>
        <dbReference type="EMBL" id="KAK6627518.1"/>
    </source>
</evidence>
<evidence type="ECO:0000256" key="5">
    <source>
        <dbReference type="ARBA" id="ARBA00061274"/>
    </source>
</evidence>
<reference evidence="6 7" key="1">
    <citation type="submission" date="2023-09" db="EMBL/GenBank/DDBJ databases">
        <title>Genomes of two closely related lineages of the louse Polyplax serrata with different host specificities.</title>
        <authorList>
            <person name="Martinu J."/>
            <person name="Tarabai H."/>
            <person name="Stefka J."/>
            <person name="Hypsa V."/>
        </authorList>
    </citation>
    <scope>NUCLEOTIDE SEQUENCE [LARGE SCALE GENOMIC DNA]</scope>
    <source>
        <strain evidence="6">98ZLc_SE</strain>
    </source>
</reference>
<comment type="subcellular location">
    <subcellularLocation>
        <location evidence="1">Nucleus</location>
    </subcellularLocation>
</comment>
<name>A0ABR1AVV1_POLSC</name>
<keyword evidence="3" id="KW-0804">Transcription</keyword>
<dbReference type="Gene3D" id="1.10.20.10">
    <property type="entry name" value="Histone, subunit A"/>
    <property type="match status" value="1"/>
</dbReference>
<accession>A0ABR1AVV1</accession>
<dbReference type="InterPro" id="IPR009072">
    <property type="entry name" value="Histone-fold"/>
</dbReference>
<keyword evidence="4" id="KW-0539">Nucleus</keyword>
<evidence type="ECO:0000256" key="2">
    <source>
        <dbReference type="ARBA" id="ARBA00023015"/>
    </source>
</evidence>
<dbReference type="Pfam" id="PF02269">
    <property type="entry name" value="TFIID-18kDa"/>
    <property type="match status" value="1"/>
</dbReference>
<evidence type="ECO:0000256" key="3">
    <source>
        <dbReference type="ARBA" id="ARBA00023163"/>
    </source>
</evidence>
<dbReference type="PANTHER" id="PTHR11380">
    <property type="entry name" value="TRANSCRIPTION INITIATION FACTOR TFIID/SUPT3-RELATED"/>
    <property type="match status" value="1"/>
</dbReference>
<gene>
    <name evidence="6" type="ORF">RUM44_009996</name>
</gene>
<dbReference type="SUPFAM" id="SSF47113">
    <property type="entry name" value="Histone-fold"/>
    <property type="match status" value="1"/>
</dbReference>
<dbReference type="SUPFAM" id="SSF46924">
    <property type="entry name" value="RNA polymerase subunit RPB10"/>
    <property type="match status" value="1"/>
</dbReference>
<keyword evidence="7" id="KW-1185">Reference proteome</keyword>
<comment type="similarity">
    <text evidence="5">Belongs to the SPT3 family.</text>
</comment>
<keyword evidence="2" id="KW-0805">Transcription regulation</keyword>